<evidence type="ECO:0000256" key="1">
    <source>
        <dbReference type="ARBA" id="ARBA00001663"/>
    </source>
</evidence>
<evidence type="ECO:0000256" key="7">
    <source>
        <dbReference type="ARBA" id="ARBA00012161"/>
    </source>
</evidence>
<keyword evidence="12" id="KW-0269">Exonuclease</keyword>
<dbReference type="GO" id="GO:0004535">
    <property type="term" value="F:poly(A)-specific ribonuclease activity"/>
    <property type="evidence" value="ECO:0007669"/>
    <property type="project" value="UniProtKB-EC"/>
</dbReference>
<dbReference type="Pfam" id="PF04857">
    <property type="entry name" value="CAF1"/>
    <property type="match status" value="1"/>
</dbReference>
<dbReference type="Gene3D" id="3.30.420.10">
    <property type="entry name" value="Ribonuclease H-like superfamily/Ribonuclease H"/>
    <property type="match status" value="1"/>
</dbReference>
<keyword evidence="15" id="KW-0804">Transcription</keyword>
<evidence type="ECO:0000256" key="13">
    <source>
        <dbReference type="ARBA" id="ARBA00022884"/>
    </source>
</evidence>
<dbReference type="EC" id="3.1.13.4" evidence="7"/>
<evidence type="ECO:0000256" key="15">
    <source>
        <dbReference type="ARBA" id="ARBA00023163"/>
    </source>
</evidence>
<keyword evidence="14" id="KW-0805">Transcription regulation</keyword>
<evidence type="ECO:0000256" key="2">
    <source>
        <dbReference type="ARBA" id="ARBA00001968"/>
    </source>
</evidence>
<comment type="cofactor">
    <cofactor evidence="2">
        <name>a divalent metal cation</name>
        <dbReference type="ChEBI" id="CHEBI:60240"/>
    </cofactor>
</comment>
<comment type="subunit">
    <text evidence="6">Component of the CCR4-NOT complex, at least composed of CRR4 and CAF1 proteins.</text>
</comment>
<accession>A0AAX6GLE7</accession>
<proteinExistence type="inferred from homology"/>
<dbReference type="InterPro" id="IPR006941">
    <property type="entry name" value="RNase_CAF1"/>
</dbReference>
<dbReference type="Proteomes" id="UP001140949">
    <property type="component" value="Unassembled WGS sequence"/>
</dbReference>
<evidence type="ECO:0000256" key="4">
    <source>
        <dbReference type="ARBA" id="ARBA00004496"/>
    </source>
</evidence>
<gene>
    <name evidence="19" type="ORF">M6B38_266865</name>
    <name evidence="18" type="ORF">M6B38_359780</name>
</gene>
<evidence type="ECO:0000256" key="17">
    <source>
        <dbReference type="ARBA" id="ARBA00025148"/>
    </source>
</evidence>
<evidence type="ECO:0000256" key="11">
    <source>
        <dbReference type="ARBA" id="ARBA00022801"/>
    </source>
</evidence>
<dbReference type="GO" id="GO:0005737">
    <property type="term" value="C:cytoplasm"/>
    <property type="evidence" value="ECO:0007669"/>
    <property type="project" value="UniProtKB-SubCell"/>
</dbReference>
<evidence type="ECO:0000256" key="9">
    <source>
        <dbReference type="ARBA" id="ARBA00022722"/>
    </source>
</evidence>
<sequence length="262" mass="29587">MAAPCPQIHEVWASNLHAAFAIIRDLVDDRPYVAMDTEFPGVIVRPVVPDGASASFYSSLKANVDLLKPIQLGLTFADKDFRKPPVAFQFNFRDFDPDRDFFAADSIALLRQSGIDFDKFVRLGVDTWEFAELFMSSGVVLNDSVHWITFSSGYDFGYLLKILTCRDLPKSEEGFFALMKTYFRTVYDIKYLMRFCNSLHGGLDRLAELLELERIGEAHQAGSDSLLTAFAYRKLRQCFFNNGSPEKHEGVLYGLGVDSGEK</sequence>
<dbReference type="AlphaFoldDB" id="A0AAX6GLE7"/>
<dbReference type="GO" id="GO:0046872">
    <property type="term" value="F:metal ion binding"/>
    <property type="evidence" value="ECO:0007669"/>
    <property type="project" value="UniProtKB-KW"/>
</dbReference>
<comment type="caution">
    <text evidence="18">The sequence shown here is derived from an EMBL/GenBank/DDBJ whole genome shotgun (WGS) entry which is preliminary data.</text>
</comment>
<organism evidence="18 20">
    <name type="scientific">Iris pallida</name>
    <name type="common">Sweet iris</name>
    <dbReference type="NCBI Taxonomy" id="29817"/>
    <lineage>
        <taxon>Eukaryota</taxon>
        <taxon>Viridiplantae</taxon>
        <taxon>Streptophyta</taxon>
        <taxon>Embryophyta</taxon>
        <taxon>Tracheophyta</taxon>
        <taxon>Spermatophyta</taxon>
        <taxon>Magnoliopsida</taxon>
        <taxon>Liliopsida</taxon>
        <taxon>Asparagales</taxon>
        <taxon>Iridaceae</taxon>
        <taxon>Iridoideae</taxon>
        <taxon>Irideae</taxon>
        <taxon>Iris</taxon>
    </lineage>
</organism>
<evidence type="ECO:0000256" key="6">
    <source>
        <dbReference type="ARBA" id="ARBA00011757"/>
    </source>
</evidence>
<evidence type="ECO:0000256" key="3">
    <source>
        <dbReference type="ARBA" id="ARBA00004123"/>
    </source>
</evidence>
<dbReference type="GO" id="GO:0003723">
    <property type="term" value="F:RNA binding"/>
    <property type="evidence" value="ECO:0007669"/>
    <property type="project" value="UniProtKB-KW"/>
</dbReference>
<dbReference type="GO" id="GO:0030014">
    <property type="term" value="C:CCR4-NOT complex"/>
    <property type="evidence" value="ECO:0007669"/>
    <property type="project" value="InterPro"/>
</dbReference>
<comment type="function">
    <text evidence="17">Ubiquitous transcription factor required for a diverse set of processes. It is a component of the CCR4 complex involved in the control of gene expression.</text>
</comment>
<keyword evidence="11" id="KW-0378">Hydrolase</keyword>
<keyword evidence="16" id="KW-0539">Nucleus</keyword>
<dbReference type="InterPro" id="IPR012337">
    <property type="entry name" value="RNaseH-like_sf"/>
</dbReference>
<keyword evidence="8" id="KW-0963">Cytoplasm</keyword>
<dbReference type="EMBL" id="JANAVB010003399">
    <property type="protein sequence ID" value="KAJ6849791.1"/>
    <property type="molecule type" value="Genomic_DNA"/>
</dbReference>
<keyword evidence="9" id="KW-0540">Nuclease</keyword>
<keyword evidence="20" id="KW-1185">Reference proteome</keyword>
<comment type="subcellular location">
    <subcellularLocation>
        <location evidence="4">Cytoplasm</location>
    </subcellularLocation>
    <subcellularLocation>
        <location evidence="3">Nucleus</location>
    </subcellularLocation>
</comment>
<dbReference type="EMBL" id="JANAVB010018993">
    <property type="protein sequence ID" value="KAJ6829088.1"/>
    <property type="molecule type" value="Genomic_DNA"/>
</dbReference>
<evidence type="ECO:0000256" key="8">
    <source>
        <dbReference type="ARBA" id="ARBA00022490"/>
    </source>
</evidence>
<keyword evidence="10" id="KW-0479">Metal-binding</keyword>
<comment type="similarity">
    <text evidence="5">Belongs to the CAF1 family.</text>
</comment>
<evidence type="ECO:0000256" key="14">
    <source>
        <dbReference type="ARBA" id="ARBA00023015"/>
    </source>
</evidence>
<dbReference type="SUPFAM" id="SSF53098">
    <property type="entry name" value="Ribonuclease H-like"/>
    <property type="match status" value="1"/>
</dbReference>
<evidence type="ECO:0000313" key="18">
    <source>
        <dbReference type="EMBL" id="KAJ6829088.1"/>
    </source>
</evidence>
<protein>
    <recommendedName>
        <fullName evidence="7">poly(A)-specific ribonuclease</fullName>
        <ecNumber evidence="7">3.1.13.4</ecNumber>
    </recommendedName>
</protein>
<evidence type="ECO:0000256" key="16">
    <source>
        <dbReference type="ARBA" id="ARBA00023242"/>
    </source>
</evidence>
<name>A0AAX6GLE7_IRIPA</name>
<keyword evidence="13" id="KW-0694">RNA-binding</keyword>
<evidence type="ECO:0000256" key="12">
    <source>
        <dbReference type="ARBA" id="ARBA00022839"/>
    </source>
</evidence>
<reference evidence="18" key="1">
    <citation type="journal article" date="2023" name="GigaByte">
        <title>Genome assembly of the bearded iris, Iris pallida Lam.</title>
        <authorList>
            <person name="Bruccoleri R.E."/>
            <person name="Oakeley E.J."/>
            <person name="Faust A.M.E."/>
            <person name="Altorfer M."/>
            <person name="Dessus-Babus S."/>
            <person name="Burckhardt D."/>
            <person name="Oertli M."/>
            <person name="Naumann U."/>
            <person name="Petersen F."/>
            <person name="Wong J."/>
        </authorList>
    </citation>
    <scope>NUCLEOTIDE SEQUENCE</scope>
    <source>
        <strain evidence="18">GSM-AAB239-AS_SAM_17_03QT</strain>
    </source>
</reference>
<reference evidence="18" key="2">
    <citation type="submission" date="2023-04" db="EMBL/GenBank/DDBJ databases">
        <authorList>
            <person name="Bruccoleri R.E."/>
            <person name="Oakeley E.J."/>
            <person name="Faust A.-M."/>
            <person name="Dessus-Babus S."/>
            <person name="Altorfer M."/>
            <person name="Burckhardt D."/>
            <person name="Oertli M."/>
            <person name="Naumann U."/>
            <person name="Petersen F."/>
            <person name="Wong J."/>
        </authorList>
    </citation>
    <scope>NUCLEOTIDE SEQUENCE</scope>
    <source>
        <strain evidence="18">GSM-AAB239-AS_SAM_17_03QT</strain>
        <tissue evidence="18">Leaf</tissue>
    </source>
</reference>
<evidence type="ECO:0000256" key="5">
    <source>
        <dbReference type="ARBA" id="ARBA00008372"/>
    </source>
</evidence>
<evidence type="ECO:0000256" key="10">
    <source>
        <dbReference type="ARBA" id="ARBA00022723"/>
    </source>
</evidence>
<evidence type="ECO:0000313" key="19">
    <source>
        <dbReference type="EMBL" id="KAJ6849791.1"/>
    </source>
</evidence>
<comment type="catalytic activity">
    <reaction evidence="1">
        <text>Exonucleolytic cleavage of poly(A) to 5'-AMP.</text>
        <dbReference type="EC" id="3.1.13.4"/>
    </reaction>
</comment>
<dbReference type="GO" id="GO:0005634">
    <property type="term" value="C:nucleus"/>
    <property type="evidence" value="ECO:0007669"/>
    <property type="project" value="UniProtKB-SubCell"/>
</dbReference>
<dbReference type="InterPro" id="IPR039637">
    <property type="entry name" value="CNOT7/CNOT8/Pop2"/>
</dbReference>
<dbReference type="InterPro" id="IPR036397">
    <property type="entry name" value="RNaseH_sf"/>
</dbReference>
<evidence type="ECO:0000313" key="20">
    <source>
        <dbReference type="Proteomes" id="UP001140949"/>
    </source>
</evidence>
<dbReference type="PANTHER" id="PTHR10797">
    <property type="entry name" value="CCR4-NOT TRANSCRIPTION COMPLEX SUBUNIT"/>
    <property type="match status" value="1"/>
</dbReference>